<feature type="region of interest" description="Disordered" evidence="1">
    <location>
        <begin position="1"/>
        <end position="39"/>
    </location>
</feature>
<keyword evidence="3" id="KW-1185">Reference proteome</keyword>
<gene>
    <name evidence="2" type="ORF">PC110_g9385</name>
</gene>
<dbReference type="Proteomes" id="UP000251314">
    <property type="component" value="Unassembled WGS sequence"/>
</dbReference>
<sequence length="84" mass="9314">MNRLKRFRGRMSRPFPHEVPTVAVGRPGTNDGGPLTKYDLPTTSYVERLKIDGEETAFTGVGNAAVEVLLSALYEARNSTWCSR</sequence>
<protein>
    <submittedName>
        <fullName evidence="2">Uncharacterized protein</fullName>
    </submittedName>
</protein>
<evidence type="ECO:0000313" key="3">
    <source>
        <dbReference type="Proteomes" id="UP000251314"/>
    </source>
</evidence>
<evidence type="ECO:0000313" key="2">
    <source>
        <dbReference type="EMBL" id="RAW34310.1"/>
    </source>
</evidence>
<evidence type="ECO:0000256" key="1">
    <source>
        <dbReference type="SAM" id="MobiDB-lite"/>
    </source>
</evidence>
<organism evidence="2 3">
    <name type="scientific">Phytophthora cactorum</name>
    <dbReference type="NCBI Taxonomy" id="29920"/>
    <lineage>
        <taxon>Eukaryota</taxon>
        <taxon>Sar</taxon>
        <taxon>Stramenopiles</taxon>
        <taxon>Oomycota</taxon>
        <taxon>Peronosporomycetes</taxon>
        <taxon>Peronosporales</taxon>
        <taxon>Peronosporaceae</taxon>
        <taxon>Phytophthora</taxon>
    </lineage>
</organism>
<dbReference type="OrthoDB" id="10470189at2759"/>
<dbReference type="AlphaFoldDB" id="A0A329SCB7"/>
<reference evidence="2 3" key="1">
    <citation type="submission" date="2018-01" db="EMBL/GenBank/DDBJ databases">
        <title>Draft genome of the strawberry crown rot pathogen Phytophthora cactorum.</title>
        <authorList>
            <person name="Armitage A.D."/>
            <person name="Lysoe E."/>
            <person name="Nellist C.F."/>
            <person name="Harrison R.J."/>
            <person name="Brurberg M.B."/>
        </authorList>
    </citation>
    <scope>NUCLEOTIDE SEQUENCE [LARGE SCALE GENOMIC DNA]</scope>
    <source>
        <strain evidence="2 3">10300</strain>
    </source>
</reference>
<accession>A0A329SCB7</accession>
<dbReference type="VEuPathDB" id="FungiDB:PC110_g9385"/>
<dbReference type="EMBL" id="MJFZ01000205">
    <property type="protein sequence ID" value="RAW34310.1"/>
    <property type="molecule type" value="Genomic_DNA"/>
</dbReference>
<name>A0A329SCB7_9STRA</name>
<comment type="caution">
    <text evidence="2">The sequence shown here is derived from an EMBL/GenBank/DDBJ whole genome shotgun (WGS) entry which is preliminary data.</text>
</comment>
<feature type="compositionally biased region" description="Basic residues" evidence="1">
    <location>
        <begin position="1"/>
        <end position="11"/>
    </location>
</feature>
<proteinExistence type="predicted"/>